<organism evidence="1 2">
    <name type="scientific">Dendrobium nobile</name>
    <name type="common">Orchid</name>
    <dbReference type="NCBI Taxonomy" id="94219"/>
    <lineage>
        <taxon>Eukaryota</taxon>
        <taxon>Viridiplantae</taxon>
        <taxon>Streptophyta</taxon>
        <taxon>Embryophyta</taxon>
        <taxon>Tracheophyta</taxon>
        <taxon>Spermatophyta</taxon>
        <taxon>Magnoliopsida</taxon>
        <taxon>Liliopsida</taxon>
        <taxon>Asparagales</taxon>
        <taxon>Orchidaceae</taxon>
        <taxon>Epidendroideae</taxon>
        <taxon>Malaxideae</taxon>
        <taxon>Dendrobiinae</taxon>
        <taxon>Dendrobium</taxon>
    </lineage>
</organism>
<name>A0A8T3C5U5_DENNO</name>
<accession>A0A8T3C5U5</accession>
<comment type="caution">
    <text evidence="1">The sequence shown here is derived from an EMBL/GenBank/DDBJ whole genome shotgun (WGS) entry which is preliminary data.</text>
</comment>
<dbReference type="AlphaFoldDB" id="A0A8T3C5U5"/>
<gene>
    <name evidence="1" type="ORF">KFK09_004567</name>
</gene>
<dbReference type="EMBL" id="JAGYWB010000004">
    <property type="protein sequence ID" value="KAI0525175.1"/>
    <property type="molecule type" value="Genomic_DNA"/>
</dbReference>
<evidence type="ECO:0000313" key="1">
    <source>
        <dbReference type="EMBL" id="KAI0525175.1"/>
    </source>
</evidence>
<reference evidence="1" key="1">
    <citation type="journal article" date="2022" name="Front. Genet.">
        <title>Chromosome-Scale Assembly of the Dendrobium nobile Genome Provides Insights Into the Molecular Mechanism of the Biosynthesis of the Medicinal Active Ingredient of Dendrobium.</title>
        <authorList>
            <person name="Xu Q."/>
            <person name="Niu S.-C."/>
            <person name="Li K.-L."/>
            <person name="Zheng P.-J."/>
            <person name="Zhang X.-J."/>
            <person name="Jia Y."/>
            <person name="Liu Y."/>
            <person name="Niu Y.-X."/>
            <person name="Yu L.-H."/>
            <person name="Chen D.-F."/>
            <person name="Zhang G.-Q."/>
        </authorList>
    </citation>
    <scope>NUCLEOTIDE SEQUENCE</scope>
    <source>
        <tissue evidence="1">Leaf</tissue>
    </source>
</reference>
<protein>
    <submittedName>
        <fullName evidence="1">Uncharacterized protein</fullName>
    </submittedName>
</protein>
<dbReference type="Proteomes" id="UP000829196">
    <property type="component" value="Unassembled WGS sequence"/>
</dbReference>
<keyword evidence="2" id="KW-1185">Reference proteome</keyword>
<proteinExistence type="predicted"/>
<evidence type="ECO:0000313" key="2">
    <source>
        <dbReference type="Proteomes" id="UP000829196"/>
    </source>
</evidence>
<sequence>MKPMLSKRIEVVIFGSELLIPFLKIDFQLDALLDDICTSNIPLLKNQLLDDYFYPFTFHVFYLCLPSLEGLIILCGCHSDINQNLT</sequence>